<dbReference type="HOGENOM" id="CLU_3422951_0_0_0"/>
<comment type="caution">
    <text evidence="1">The sequence shown here is derived from an EMBL/GenBank/DDBJ whole genome shotgun (WGS) entry which is preliminary data.</text>
</comment>
<dbReference type="AlphaFoldDB" id="Q0EZG1"/>
<proteinExistence type="predicted"/>
<protein>
    <submittedName>
        <fullName evidence="1">Uncharacterized protein</fullName>
    </submittedName>
</protein>
<dbReference type="Proteomes" id="UP000005297">
    <property type="component" value="Unassembled WGS sequence"/>
</dbReference>
<dbReference type="InParanoid" id="Q0EZG1"/>
<organism evidence="1 2">
    <name type="scientific">Mariprofundus ferrooxydans PV-1</name>
    <dbReference type="NCBI Taxonomy" id="314345"/>
    <lineage>
        <taxon>Bacteria</taxon>
        <taxon>Pseudomonadati</taxon>
        <taxon>Pseudomonadota</taxon>
        <taxon>Candidatius Mariprofundia</taxon>
        <taxon>Mariprofundales</taxon>
        <taxon>Mariprofundaceae</taxon>
        <taxon>Mariprofundus</taxon>
    </lineage>
</organism>
<evidence type="ECO:0000313" key="1">
    <source>
        <dbReference type="EMBL" id="EAU54743.1"/>
    </source>
</evidence>
<dbReference type="EMBL" id="AATS01000006">
    <property type="protein sequence ID" value="EAU54743.1"/>
    <property type="molecule type" value="Genomic_DNA"/>
</dbReference>
<reference evidence="1 2" key="1">
    <citation type="submission" date="2006-09" db="EMBL/GenBank/DDBJ databases">
        <authorList>
            <person name="Emerson D."/>
            <person name="Ferriera S."/>
            <person name="Johnson J."/>
            <person name="Kravitz S."/>
            <person name="Halpern A."/>
            <person name="Remington K."/>
            <person name="Beeson K."/>
            <person name="Tran B."/>
            <person name="Rogers Y.-H."/>
            <person name="Friedman R."/>
            <person name="Venter J.C."/>
        </authorList>
    </citation>
    <scope>NUCLEOTIDE SEQUENCE [LARGE SCALE GENOMIC DNA]</scope>
    <source>
        <strain evidence="1 2">PV-1</strain>
    </source>
</reference>
<name>Q0EZG1_9PROT</name>
<evidence type="ECO:0000313" key="2">
    <source>
        <dbReference type="Proteomes" id="UP000005297"/>
    </source>
</evidence>
<keyword evidence="2" id="KW-1185">Reference proteome</keyword>
<accession>Q0EZG1</accession>
<gene>
    <name evidence="1" type="ORF">SPV1_14204</name>
</gene>
<sequence length="23" mass="2581">MLFSGIAGADERRSFHVQARANF</sequence>